<dbReference type="Gene3D" id="3.40.50.10140">
    <property type="entry name" value="Toll/interleukin-1 receptor homology (TIR) domain"/>
    <property type="match status" value="1"/>
</dbReference>
<gene>
    <name evidence="3" type="ORF">CCMP2556_LOCUS10225</name>
</gene>
<dbReference type="SUPFAM" id="SSF53474">
    <property type="entry name" value="alpha/beta-Hydrolases"/>
    <property type="match status" value="1"/>
</dbReference>
<name>A0ABP0J8W2_9DINO</name>
<dbReference type="InterPro" id="IPR029058">
    <property type="entry name" value="AB_hydrolase_fold"/>
</dbReference>
<feature type="transmembrane region" description="Helical" evidence="2">
    <location>
        <begin position="924"/>
        <end position="940"/>
    </location>
</feature>
<dbReference type="Proteomes" id="UP001642484">
    <property type="component" value="Unassembled WGS sequence"/>
</dbReference>
<evidence type="ECO:0000256" key="1">
    <source>
        <dbReference type="SAM" id="MobiDB-lite"/>
    </source>
</evidence>
<feature type="transmembrane region" description="Helical" evidence="2">
    <location>
        <begin position="770"/>
        <end position="793"/>
    </location>
</feature>
<feature type="region of interest" description="Disordered" evidence="1">
    <location>
        <begin position="1208"/>
        <end position="1247"/>
    </location>
</feature>
<feature type="compositionally biased region" description="Basic and acidic residues" evidence="1">
    <location>
        <begin position="1208"/>
        <end position="1220"/>
    </location>
</feature>
<evidence type="ECO:0000313" key="3">
    <source>
        <dbReference type="EMBL" id="CAK9010829.1"/>
    </source>
</evidence>
<keyword evidence="2" id="KW-0812">Transmembrane</keyword>
<reference evidence="3 4" key="1">
    <citation type="submission" date="2024-02" db="EMBL/GenBank/DDBJ databases">
        <authorList>
            <person name="Chen Y."/>
            <person name="Shah S."/>
            <person name="Dougan E. K."/>
            <person name="Thang M."/>
            <person name="Chan C."/>
        </authorList>
    </citation>
    <scope>NUCLEOTIDE SEQUENCE [LARGE SCALE GENOMIC DNA]</scope>
</reference>
<organism evidence="3 4">
    <name type="scientific">Durusdinium trenchii</name>
    <dbReference type="NCBI Taxonomy" id="1381693"/>
    <lineage>
        <taxon>Eukaryota</taxon>
        <taxon>Sar</taxon>
        <taxon>Alveolata</taxon>
        <taxon>Dinophyceae</taxon>
        <taxon>Suessiales</taxon>
        <taxon>Symbiodiniaceae</taxon>
        <taxon>Durusdinium</taxon>
    </lineage>
</organism>
<keyword evidence="2" id="KW-1133">Transmembrane helix</keyword>
<feature type="compositionally biased region" description="Basic and acidic residues" evidence="1">
    <location>
        <begin position="1228"/>
        <end position="1239"/>
    </location>
</feature>
<sequence length="1247" mass="138805">MEVELPGSHSVLQQRLRSESDELLMYAADVQEREKSPIHEAGMDSVWQAGFHDDLESWGYRNFPVITDHFNFLVYGVDLAVRSIRQKNDKEKGRAERLSCYQEQLLPAFVRIMLTYYHDPRIHRRIRYGPAEREYLDIYVAVPKEALEKGAKVPVVIAVMGGAFIIGHRGYNAQLGLRLMEPAFASFACLYKTVMLMGQSAGAHLAKHIADGKDFNDNWSVKDGFDKEKLGPHLSSRGLYPGIMTHMTAGDLPGCSPEASGRPRRRKAVELFGDFIPNGSDMIHRLSILEDKISARQILWLVLPMMLGTGAEKRIAEEKQLCGKGGLVEWGLFIETIEDALWSKKIAEASLSDVSSLSSVVKFWGRLRFPKDYPFRPPSILMALWSSDYHPETWQPAWSVATVLKGLLSFMCDCASAPGDRCKCEVGRLAPSGDMAAEGADVASQQSLSKGQCYDLQLWSMGHCAHGMVEEPEVRIHADEVRLDESVDWRDQAGRLDLLASRLPGATLVWIVRGAKLGVLTQPMPSEVELLMVTRYPLTLLAWLVSWPVFFVLALQGLHLEVLQDPSEGLVLRGWYLPTALEFDQRGFPCAVGGQTAYVGEAKQWTSVFLELTTLQFSTQKRMEKHMEAKLKRQQRQMGEFSRYNQIADPEGHPAGVRFGPGVEMDMINVDSPRTDCGDWSCSADGYGGDGAWDPDDLPLQQRCPSLEIGAMNSSESFGRTRSDREASTKKSTDGSFVSNGSIVSLANLKKNYISEHLQKSKDAAYKRRIRISGVMGFLGIMCAFLACAGVLAHRVGGDSRQDPISSALLRSISSTIVLVGLFAFLLALLPTDRRAVPVGTWIFIVLLAFMGGVSLNSSTRMISSGVPGEEAKGRSTAANVCQSIAIALIGCIYLALACYLIVQVTCRSHLTKRLLSRMWRTAAGVYATVVCITLTEAILEGIYDLWGLAWLLTSATALSLTLAARNRDLRNKIQNCVGAHGESAGFGAAVAALVGRFTVDEVLEQARCSFYTVKADRLKMEHIISSQPTPELKLGQLARRTRLGEADAFISHSWSDDPLAKWNAIQAFRKRFKNQHKVEPKLWIDKYCIDQSDFQNSLACLPIYLASCSKMVVICGESYLTRLWCVVELFVFLEMGGSPENLEVIMLPDPGCIVEQIQNFQPWNLHCSKTNVAEEDLLQSVLEAGSSGFDGIRKLVWERFNPQARHEEQRERYQHEKSAFSHVSDISQREEKREEKTSEVGSFFSI</sequence>
<keyword evidence="2" id="KW-0472">Membrane</keyword>
<feature type="transmembrane region" description="Helical" evidence="2">
    <location>
        <begin position="536"/>
        <end position="555"/>
    </location>
</feature>
<comment type="caution">
    <text evidence="3">The sequence shown here is derived from an EMBL/GenBank/DDBJ whole genome shotgun (WGS) entry which is preliminary data.</text>
</comment>
<feature type="transmembrane region" description="Helical" evidence="2">
    <location>
        <begin position="946"/>
        <end position="965"/>
    </location>
</feature>
<keyword evidence="4" id="KW-1185">Reference proteome</keyword>
<dbReference type="InterPro" id="IPR035897">
    <property type="entry name" value="Toll_tir_struct_dom_sf"/>
</dbReference>
<proteinExistence type="predicted"/>
<dbReference type="Gene3D" id="3.40.50.1820">
    <property type="entry name" value="alpha/beta hydrolase"/>
    <property type="match status" value="1"/>
</dbReference>
<feature type="transmembrane region" description="Helical" evidence="2">
    <location>
        <begin position="837"/>
        <end position="858"/>
    </location>
</feature>
<dbReference type="Gene3D" id="3.10.110.10">
    <property type="entry name" value="Ubiquitin Conjugating Enzyme"/>
    <property type="match status" value="1"/>
</dbReference>
<dbReference type="SUPFAM" id="SSF54495">
    <property type="entry name" value="UBC-like"/>
    <property type="match status" value="1"/>
</dbReference>
<evidence type="ECO:0000313" key="4">
    <source>
        <dbReference type="Proteomes" id="UP001642484"/>
    </source>
</evidence>
<accession>A0ABP0J8W2</accession>
<feature type="transmembrane region" description="Helical" evidence="2">
    <location>
        <begin position="878"/>
        <end position="903"/>
    </location>
</feature>
<feature type="region of interest" description="Disordered" evidence="1">
    <location>
        <begin position="711"/>
        <end position="735"/>
    </location>
</feature>
<feature type="transmembrane region" description="Helical" evidence="2">
    <location>
        <begin position="813"/>
        <end position="830"/>
    </location>
</feature>
<dbReference type="InterPro" id="IPR016135">
    <property type="entry name" value="UBQ-conjugating_enzyme/RWD"/>
</dbReference>
<evidence type="ECO:0000256" key="2">
    <source>
        <dbReference type="SAM" id="Phobius"/>
    </source>
</evidence>
<protein>
    <submittedName>
        <fullName evidence="3">Uncharacterized protein</fullName>
    </submittedName>
</protein>
<feature type="compositionally biased region" description="Basic and acidic residues" evidence="1">
    <location>
        <begin position="719"/>
        <end position="733"/>
    </location>
</feature>
<dbReference type="EMBL" id="CAXAMN010004747">
    <property type="protein sequence ID" value="CAK9010829.1"/>
    <property type="molecule type" value="Genomic_DNA"/>
</dbReference>